<proteinExistence type="predicted"/>
<keyword evidence="10" id="KW-1185">Reference proteome</keyword>
<protein>
    <recommendedName>
        <fullName evidence="8">RING-type domain-containing protein</fullName>
    </recommendedName>
</protein>
<dbReference type="GO" id="GO:0008270">
    <property type="term" value="F:zinc ion binding"/>
    <property type="evidence" value="ECO:0007669"/>
    <property type="project" value="UniProtKB-KW"/>
</dbReference>
<dbReference type="InterPro" id="IPR001841">
    <property type="entry name" value="Znf_RING"/>
</dbReference>
<dbReference type="Proteomes" id="UP001279734">
    <property type="component" value="Unassembled WGS sequence"/>
</dbReference>
<dbReference type="EMBL" id="BSYO01000005">
    <property type="protein sequence ID" value="GMH04640.1"/>
    <property type="molecule type" value="Genomic_DNA"/>
</dbReference>
<evidence type="ECO:0000256" key="6">
    <source>
        <dbReference type="PROSITE-ProRule" id="PRU00175"/>
    </source>
</evidence>
<evidence type="ECO:0000256" key="7">
    <source>
        <dbReference type="SAM" id="SignalP"/>
    </source>
</evidence>
<reference evidence="9" key="1">
    <citation type="submission" date="2023-05" db="EMBL/GenBank/DDBJ databases">
        <title>Nepenthes gracilis genome sequencing.</title>
        <authorList>
            <person name="Fukushima K."/>
        </authorList>
    </citation>
    <scope>NUCLEOTIDE SEQUENCE</scope>
    <source>
        <strain evidence="9">SING2019-196</strain>
    </source>
</reference>
<dbReference type="SUPFAM" id="SSF57850">
    <property type="entry name" value="RING/U-box"/>
    <property type="match status" value="1"/>
</dbReference>
<keyword evidence="4" id="KW-0862">Zinc</keyword>
<evidence type="ECO:0000256" key="4">
    <source>
        <dbReference type="ARBA" id="ARBA00022833"/>
    </source>
</evidence>
<comment type="caution">
    <text evidence="9">The sequence shown here is derived from an EMBL/GenBank/DDBJ whole genome shotgun (WGS) entry which is preliminary data.</text>
</comment>
<evidence type="ECO:0000259" key="8">
    <source>
        <dbReference type="PROSITE" id="PS50089"/>
    </source>
</evidence>
<feature type="signal peptide" evidence="7">
    <location>
        <begin position="1"/>
        <end position="28"/>
    </location>
</feature>
<feature type="domain" description="RING-type" evidence="8">
    <location>
        <begin position="99"/>
        <end position="141"/>
    </location>
</feature>
<accession>A0AAD3S5J9</accession>
<evidence type="ECO:0000256" key="5">
    <source>
        <dbReference type="ARBA" id="ARBA00023136"/>
    </source>
</evidence>
<dbReference type="Pfam" id="PF13639">
    <property type="entry name" value="zf-RING_2"/>
    <property type="match status" value="1"/>
</dbReference>
<dbReference type="PROSITE" id="PS50089">
    <property type="entry name" value="ZF_RING_2"/>
    <property type="match status" value="1"/>
</dbReference>
<keyword evidence="7" id="KW-0732">Signal</keyword>
<dbReference type="Gene3D" id="3.30.40.10">
    <property type="entry name" value="Zinc/RING finger domain, C3HC4 (zinc finger)"/>
    <property type="match status" value="1"/>
</dbReference>
<organism evidence="9 10">
    <name type="scientific">Nepenthes gracilis</name>
    <name type="common">Slender pitcher plant</name>
    <dbReference type="NCBI Taxonomy" id="150966"/>
    <lineage>
        <taxon>Eukaryota</taxon>
        <taxon>Viridiplantae</taxon>
        <taxon>Streptophyta</taxon>
        <taxon>Embryophyta</taxon>
        <taxon>Tracheophyta</taxon>
        <taxon>Spermatophyta</taxon>
        <taxon>Magnoliopsida</taxon>
        <taxon>eudicotyledons</taxon>
        <taxon>Gunneridae</taxon>
        <taxon>Pentapetalae</taxon>
        <taxon>Caryophyllales</taxon>
        <taxon>Nepenthaceae</taxon>
        <taxon>Nepenthes</taxon>
    </lineage>
</organism>
<dbReference type="PANTHER" id="PTHR46151">
    <property type="entry name" value="NEP1-INTERACTING PROTEIN-LIKE 2"/>
    <property type="match status" value="1"/>
</dbReference>
<sequence length="146" mass="16236">MAAFGNGIAVAAISAALFCLEAFESVLCFVFSDDCSIGHLMLLLFPNRKVVQEFLDKSLKTQMVAVERSLDDVFNDMVNDYNSNGATSMVNISEDGYSCSICLQDLEVGETGRCLPQCRHLFHRLCVVQWLTDHNSCPVCRRLVQC</sequence>
<dbReference type="SMART" id="SM00184">
    <property type="entry name" value="RING"/>
    <property type="match status" value="1"/>
</dbReference>
<evidence type="ECO:0000313" key="9">
    <source>
        <dbReference type="EMBL" id="GMH04640.1"/>
    </source>
</evidence>
<dbReference type="PANTHER" id="PTHR46151:SF19">
    <property type="entry name" value="NEP1-INTERACTING PROTEIN 1-LIKE ISOFORM X1"/>
    <property type="match status" value="1"/>
</dbReference>
<comment type="subcellular location">
    <subcellularLocation>
        <location evidence="1">Membrane</location>
    </subcellularLocation>
</comment>
<keyword evidence="5" id="KW-0472">Membrane</keyword>
<keyword evidence="3 6" id="KW-0863">Zinc-finger</keyword>
<evidence type="ECO:0000256" key="3">
    <source>
        <dbReference type="ARBA" id="ARBA00022771"/>
    </source>
</evidence>
<evidence type="ECO:0000256" key="1">
    <source>
        <dbReference type="ARBA" id="ARBA00004370"/>
    </source>
</evidence>
<evidence type="ECO:0000313" key="10">
    <source>
        <dbReference type="Proteomes" id="UP001279734"/>
    </source>
</evidence>
<dbReference type="InterPro" id="IPR013083">
    <property type="entry name" value="Znf_RING/FYVE/PHD"/>
</dbReference>
<dbReference type="AlphaFoldDB" id="A0AAD3S5J9"/>
<keyword evidence="2" id="KW-0479">Metal-binding</keyword>
<feature type="chain" id="PRO_5042251730" description="RING-type domain-containing protein" evidence="7">
    <location>
        <begin position="29"/>
        <end position="146"/>
    </location>
</feature>
<dbReference type="GO" id="GO:0016020">
    <property type="term" value="C:membrane"/>
    <property type="evidence" value="ECO:0007669"/>
    <property type="project" value="UniProtKB-SubCell"/>
</dbReference>
<name>A0AAD3S5J9_NEPGR</name>
<evidence type="ECO:0000256" key="2">
    <source>
        <dbReference type="ARBA" id="ARBA00022723"/>
    </source>
</evidence>
<gene>
    <name evidence="9" type="ORF">Nepgr_006480</name>
</gene>